<dbReference type="PANTHER" id="PTHR12526:SF590">
    <property type="entry name" value="ALPHA-MALTOSE-1-PHOSPHATE SYNTHASE"/>
    <property type="match status" value="1"/>
</dbReference>
<dbReference type="Proteomes" id="UP001155010">
    <property type="component" value="Unassembled WGS sequence"/>
</dbReference>
<protein>
    <submittedName>
        <fullName evidence="2">Glycosyltransferase involved in cell wall biosynthesis</fullName>
    </submittedName>
</protein>
<accession>A0A9X2UAP2</accession>
<gene>
    <name evidence="2" type="ORF">GGP83_002832</name>
</gene>
<dbReference type="InterPro" id="IPR001296">
    <property type="entry name" value="Glyco_trans_1"/>
</dbReference>
<dbReference type="RefSeq" id="WP_259082336.1">
    <property type="nucleotide sequence ID" value="NZ_JANTZN010000011.1"/>
</dbReference>
<dbReference type="EMBL" id="JANUBB010000013">
    <property type="protein sequence ID" value="MCS3952859.1"/>
    <property type="molecule type" value="Genomic_DNA"/>
</dbReference>
<evidence type="ECO:0000259" key="1">
    <source>
        <dbReference type="Pfam" id="PF00534"/>
    </source>
</evidence>
<dbReference type="Gene3D" id="3.40.50.2000">
    <property type="entry name" value="Glycogen Phosphorylase B"/>
    <property type="match status" value="2"/>
</dbReference>
<dbReference type="SUPFAM" id="SSF53756">
    <property type="entry name" value="UDP-Glycosyltransferase/glycogen phosphorylase"/>
    <property type="match status" value="1"/>
</dbReference>
<evidence type="ECO:0000313" key="2">
    <source>
        <dbReference type="EMBL" id="MCS3952859.1"/>
    </source>
</evidence>
<name>A0A9X2UAP2_9BACT</name>
<dbReference type="Pfam" id="PF00534">
    <property type="entry name" value="Glycos_transf_1"/>
    <property type="match status" value="1"/>
</dbReference>
<dbReference type="PANTHER" id="PTHR12526">
    <property type="entry name" value="GLYCOSYLTRANSFERASE"/>
    <property type="match status" value="1"/>
</dbReference>
<organism evidence="2 3">
    <name type="scientific">Salinibacter ruber</name>
    <dbReference type="NCBI Taxonomy" id="146919"/>
    <lineage>
        <taxon>Bacteria</taxon>
        <taxon>Pseudomonadati</taxon>
        <taxon>Rhodothermota</taxon>
        <taxon>Rhodothermia</taxon>
        <taxon>Rhodothermales</taxon>
        <taxon>Salinibacteraceae</taxon>
        <taxon>Salinibacter</taxon>
    </lineage>
</organism>
<reference evidence="2" key="1">
    <citation type="submission" date="2022-08" db="EMBL/GenBank/DDBJ databases">
        <title>Genomic Encyclopedia of Type Strains, Phase V (KMG-V): Genome sequencing to study the core and pangenomes of soil and plant-associated prokaryotes.</title>
        <authorList>
            <person name="Whitman W."/>
        </authorList>
    </citation>
    <scope>NUCLEOTIDE SEQUENCE</scope>
    <source>
        <strain evidence="2">SP2017</strain>
    </source>
</reference>
<dbReference type="AlphaFoldDB" id="A0A9X2UAP2"/>
<sequence length="363" mass="41079">MISNSDRPRLLFSYLSPTSFVKDDRALLEKYYDVRAFHFDAENNASARGLARLWGRQLQWLLRELPKADLVYGWFADHHAVLPVTLGRWFGVPTAIVLGGMDCNWLPEYDYGVWDSRWRAPLVRWAVQQADVLPTVSQTLIEAEERYSNWPALRRNGIRVHVPDLQTPHPVVPLGFRAADWSLGPAQRKDAITTVALIDSWRTFRIKGLDLFLAAARRMPEVTFRIVGVAPDFADTLREEATVPENTTVLPPRPREALSSVYQESAVYAQLSRVEAFGLVVGEAMLSGCIPVVSGVGQPPELVGETGEIVPRPDPGEIAEALRRALRRNEASARRAARRRIETHFSMDQREEHLLEVLTDLRR</sequence>
<dbReference type="GO" id="GO:0016757">
    <property type="term" value="F:glycosyltransferase activity"/>
    <property type="evidence" value="ECO:0007669"/>
    <property type="project" value="InterPro"/>
</dbReference>
<proteinExistence type="predicted"/>
<feature type="domain" description="Glycosyl transferase family 1" evidence="1">
    <location>
        <begin position="204"/>
        <end position="335"/>
    </location>
</feature>
<comment type="caution">
    <text evidence="2">The sequence shown here is derived from an EMBL/GenBank/DDBJ whole genome shotgun (WGS) entry which is preliminary data.</text>
</comment>
<evidence type="ECO:0000313" key="3">
    <source>
        <dbReference type="Proteomes" id="UP001155010"/>
    </source>
</evidence>